<comment type="similarity">
    <text evidence="1">Belongs to the ROK (NagC/XylR) family.</text>
</comment>
<dbReference type="PANTHER" id="PTHR18964">
    <property type="entry name" value="ROK (REPRESSOR, ORF, KINASE) FAMILY"/>
    <property type="match status" value="1"/>
</dbReference>
<dbReference type="RefSeq" id="WP_156547345.1">
    <property type="nucleotide sequence ID" value="NZ_JABAEJ010000002.1"/>
</dbReference>
<dbReference type="PANTHER" id="PTHR18964:SF149">
    <property type="entry name" value="BIFUNCTIONAL UDP-N-ACETYLGLUCOSAMINE 2-EPIMERASE_N-ACETYLMANNOSAMINE KINASE"/>
    <property type="match status" value="1"/>
</dbReference>
<dbReference type="InterPro" id="IPR043129">
    <property type="entry name" value="ATPase_NBD"/>
</dbReference>
<dbReference type="Proteomes" id="UP000436692">
    <property type="component" value="Unassembled WGS sequence"/>
</dbReference>
<evidence type="ECO:0000256" key="1">
    <source>
        <dbReference type="ARBA" id="ARBA00006479"/>
    </source>
</evidence>
<dbReference type="PROSITE" id="PS01125">
    <property type="entry name" value="ROK"/>
    <property type="match status" value="1"/>
</dbReference>
<comment type="caution">
    <text evidence="2">The sequence shown here is derived from an EMBL/GenBank/DDBJ whole genome shotgun (WGS) entry which is preliminary data.</text>
</comment>
<organism evidence="2 3">
    <name type="scientific">Agrobacterium vitis</name>
    <name type="common">Rhizobium vitis</name>
    <dbReference type="NCBI Taxonomy" id="373"/>
    <lineage>
        <taxon>Bacteria</taxon>
        <taxon>Pseudomonadati</taxon>
        <taxon>Pseudomonadota</taxon>
        <taxon>Alphaproteobacteria</taxon>
        <taxon>Hyphomicrobiales</taxon>
        <taxon>Rhizobiaceae</taxon>
        <taxon>Rhizobium/Agrobacterium group</taxon>
        <taxon>Agrobacterium</taxon>
    </lineage>
</organism>
<dbReference type="InterPro" id="IPR049874">
    <property type="entry name" value="ROK_cs"/>
</dbReference>
<sequence length="488" mass="51457">MSLQLFSIGIDVGGTNMRAAQISPKGEIIRKTSVTGSRDPSKAVTLIKSLIHGMDGAHAAAIGIGIPGRVDGWTGKIISGGFLNLSGCDLQSEMSATSARPVTVANDCSMALIGEARVGAARGMNSSVMLTIGTGIGGAVMENGRIVNGRRCAGQLGHLVVNLHGQPCPCGQRGCIETESSGTALQRHLREAGYAPETRFEAILALAQAGDEAALQVMTAWAAPLKSAINTLSAAFDPDVVLLGGGMGKAALAALNFLPRSETWYEADIRGALLDDDAGVIGCGLAAFDLINAGHHGKSAPDKRLVMVNGVPASGKSAIAHKIAGETGWQVLSLDEIKNPFLELMDNVDRPFNRLLGRASYKSIFSIIRAAAPGTTFIVDAWFGFQPADVLQQHIAMAGITQIVELWCHAPAETIGERYRSRLENRLPGHPGASYIPELIELAQRAKPIGLGPALNIDTTQPKDVKTILDWVENAFENTAELSRTDFV</sequence>
<gene>
    <name evidence="2" type="ORF">GOZ95_04830</name>
</gene>
<dbReference type="SUPFAM" id="SSF53067">
    <property type="entry name" value="Actin-like ATPase domain"/>
    <property type="match status" value="1"/>
</dbReference>
<dbReference type="AlphaFoldDB" id="A0AAE4WA49"/>
<dbReference type="Pfam" id="PF00480">
    <property type="entry name" value="ROK"/>
    <property type="match status" value="1"/>
</dbReference>
<name>A0AAE4WA49_AGRVI</name>
<reference evidence="2 3" key="1">
    <citation type="submission" date="2019-12" db="EMBL/GenBank/DDBJ databases">
        <title>Whole-genome sequencing of Allorhizobium vitis.</title>
        <authorList>
            <person name="Gan H.M."/>
            <person name="Szegedi E."/>
            <person name="Burr T."/>
            <person name="Savka M.A."/>
        </authorList>
    </citation>
    <scope>NUCLEOTIDE SEQUENCE [LARGE SCALE GENOMIC DNA]</scope>
    <source>
        <strain evidence="2 3">CG989</strain>
    </source>
</reference>
<dbReference type="SUPFAM" id="SSF52540">
    <property type="entry name" value="P-loop containing nucleoside triphosphate hydrolases"/>
    <property type="match status" value="1"/>
</dbReference>
<dbReference type="InterPro" id="IPR000600">
    <property type="entry name" value="ROK"/>
</dbReference>
<dbReference type="Gene3D" id="3.30.420.40">
    <property type="match status" value="2"/>
</dbReference>
<proteinExistence type="inferred from homology"/>
<protein>
    <submittedName>
        <fullName evidence="2">ROK family protein</fullName>
    </submittedName>
</protein>
<accession>A0AAE4WA49</accession>
<dbReference type="InterPro" id="IPR027417">
    <property type="entry name" value="P-loop_NTPase"/>
</dbReference>
<dbReference type="Pfam" id="PF13671">
    <property type="entry name" value="AAA_33"/>
    <property type="match status" value="1"/>
</dbReference>
<evidence type="ECO:0000313" key="3">
    <source>
        <dbReference type="Proteomes" id="UP000436692"/>
    </source>
</evidence>
<dbReference type="EMBL" id="WPHM01000002">
    <property type="protein sequence ID" value="MUZ56787.1"/>
    <property type="molecule type" value="Genomic_DNA"/>
</dbReference>
<evidence type="ECO:0000313" key="2">
    <source>
        <dbReference type="EMBL" id="MUZ56787.1"/>
    </source>
</evidence>
<dbReference type="Gene3D" id="3.40.50.300">
    <property type="entry name" value="P-loop containing nucleotide triphosphate hydrolases"/>
    <property type="match status" value="1"/>
</dbReference>